<gene>
    <name evidence="14" type="primary">ligA</name>
    <name evidence="18" type="ORF">AVDCRST_MAG49-4681</name>
</gene>
<dbReference type="InterPro" id="IPR001357">
    <property type="entry name" value="BRCT_dom"/>
</dbReference>
<dbReference type="InterPro" id="IPR041663">
    <property type="entry name" value="DisA/LigA_HHH"/>
</dbReference>
<dbReference type="FunFam" id="3.30.470.30:FF:000001">
    <property type="entry name" value="DNA ligase"/>
    <property type="match status" value="1"/>
</dbReference>
<dbReference type="EC" id="6.5.1.2" evidence="2 14"/>
<dbReference type="SUPFAM" id="SSF56091">
    <property type="entry name" value="DNA ligase/mRNA capping enzyme, catalytic domain"/>
    <property type="match status" value="1"/>
</dbReference>
<dbReference type="SUPFAM" id="SSF47781">
    <property type="entry name" value="RuvA domain 2-like"/>
    <property type="match status" value="1"/>
</dbReference>
<evidence type="ECO:0000259" key="17">
    <source>
        <dbReference type="PROSITE" id="PS50172"/>
    </source>
</evidence>
<organism evidence="18">
    <name type="scientific">uncultured Thermomicrobiales bacterium</name>
    <dbReference type="NCBI Taxonomy" id="1645740"/>
    <lineage>
        <taxon>Bacteria</taxon>
        <taxon>Pseudomonadati</taxon>
        <taxon>Thermomicrobiota</taxon>
        <taxon>Thermomicrobia</taxon>
        <taxon>Thermomicrobiales</taxon>
        <taxon>environmental samples</taxon>
    </lineage>
</organism>
<dbReference type="InterPro" id="IPR004150">
    <property type="entry name" value="NAD_DNA_ligase_OB"/>
</dbReference>
<feature type="binding site" evidence="14">
    <location>
        <position position="438"/>
    </location>
    <ligand>
        <name>Zn(2+)</name>
        <dbReference type="ChEBI" id="CHEBI:29105"/>
    </ligand>
</feature>
<evidence type="ECO:0000256" key="16">
    <source>
        <dbReference type="SAM" id="MobiDB-lite"/>
    </source>
</evidence>
<name>A0A6J4VJN7_9BACT</name>
<dbReference type="EMBL" id="CADCWG010000330">
    <property type="protein sequence ID" value="CAA9580306.1"/>
    <property type="molecule type" value="Genomic_DNA"/>
</dbReference>
<evidence type="ECO:0000256" key="2">
    <source>
        <dbReference type="ARBA" id="ARBA00012722"/>
    </source>
</evidence>
<feature type="binding site" evidence="14">
    <location>
        <position position="185"/>
    </location>
    <ligand>
        <name>NAD(+)</name>
        <dbReference type="ChEBI" id="CHEBI:57540"/>
    </ligand>
</feature>
<feature type="domain" description="BRCT" evidence="17">
    <location>
        <begin position="603"/>
        <end position="679"/>
    </location>
</feature>
<comment type="cofactor">
    <cofactor evidence="14">
        <name>Mg(2+)</name>
        <dbReference type="ChEBI" id="CHEBI:18420"/>
    </cofactor>
    <cofactor evidence="14">
        <name>Mn(2+)</name>
        <dbReference type="ChEBI" id="CHEBI:29035"/>
    </cofactor>
</comment>
<evidence type="ECO:0000256" key="14">
    <source>
        <dbReference type="HAMAP-Rule" id="MF_01588"/>
    </source>
</evidence>
<dbReference type="Gene3D" id="1.10.287.610">
    <property type="entry name" value="Helix hairpin bin"/>
    <property type="match status" value="1"/>
</dbReference>
<dbReference type="GO" id="GO:0003911">
    <property type="term" value="F:DNA ligase (NAD+) activity"/>
    <property type="evidence" value="ECO:0007669"/>
    <property type="project" value="UniProtKB-UniRule"/>
</dbReference>
<dbReference type="Gene3D" id="3.40.50.10190">
    <property type="entry name" value="BRCT domain"/>
    <property type="match status" value="1"/>
</dbReference>
<evidence type="ECO:0000256" key="1">
    <source>
        <dbReference type="ARBA" id="ARBA00004067"/>
    </source>
</evidence>
<dbReference type="FunFam" id="1.10.287.610:FF:000002">
    <property type="entry name" value="DNA ligase"/>
    <property type="match status" value="1"/>
</dbReference>
<dbReference type="PANTHER" id="PTHR23389">
    <property type="entry name" value="CHROMOSOME TRANSMISSION FIDELITY FACTOR 18"/>
    <property type="match status" value="1"/>
</dbReference>
<dbReference type="SMART" id="SM00292">
    <property type="entry name" value="BRCT"/>
    <property type="match status" value="1"/>
</dbReference>
<dbReference type="GO" id="GO:0003677">
    <property type="term" value="F:DNA binding"/>
    <property type="evidence" value="ECO:0007669"/>
    <property type="project" value="InterPro"/>
</dbReference>
<dbReference type="HAMAP" id="MF_01588">
    <property type="entry name" value="DNA_ligase_A"/>
    <property type="match status" value="1"/>
</dbReference>
<dbReference type="Pfam" id="PF01653">
    <property type="entry name" value="DNA_ligase_aden"/>
    <property type="match status" value="1"/>
</dbReference>
<keyword evidence="5 14" id="KW-0235">DNA replication</keyword>
<dbReference type="PIRSF" id="PIRSF001604">
    <property type="entry name" value="LigA"/>
    <property type="match status" value="1"/>
</dbReference>
<dbReference type="PANTHER" id="PTHR23389:SF9">
    <property type="entry name" value="DNA LIGASE"/>
    <property type="match status" value="1"/>
</dbReference>
<keyword evidence="9 14" id="KW-0460">Magnesium</keyword>
<keyword evidence="14" id="KW-0464">Manganese</keyword>
<feature type="binding site" evidence="14">
    <location>
        <position position="326"/>
    </location>
    <ligand>
        <name>NAD(+)</name>
        <dbReference type="ChEBI" id="CHEBI:57540"/>
    </ligand>
</feature>
<feature type="binding site" evidence="14">
    <location>
        <position position="423"/>
    </location>
    <ligand>
        <name>Zn(2+)</name>
        <dbReference type="ChEBI" id="CHEBI:29105"/>
    </ligand>
</feature>
<evidence type="ECO:0000256" key="10">
    <source>
        <dbReference type="ARBA" id="ARBA00023027"/>
    </source>
</evidence>
<dbReference type="Pfam" id="PF00533">
    <property type="entry name" value="BRCT"/>
    <property type="match status" value="1"/>
</dbReference>
<feature type="binding site" evidence="14">
    <location>
        <position position="302"/>
    </location>
    <ligand>
        <name>NAD(+)</name>
        <dbReference type="ChEBI" id="CHEBI:57540"/>
    </ligand>
</feature>
<dbReference type="InterPro" id="IPR036420">
    <property type="entry name" value="BRCT_dom_sf"/>
</dbReference>
<dbReference type="SMART" id="SM00278">
    <property type="entry name" value="HhH1"/>
    <property type="match status" value="4"/>
</dbReference>
<dbReference type="SUPFAM" id="SSF52113">
    <property type="entry name" value="BRCT domain"/>
    <property type="match status" value="1"/>
</dbReference>
<dbReference type="InterPro" id="IPR012340">
    <property type="entry name" value="NA-bd_OB-fold"/>
</dbReference>
<comment type="catalytic activity">
    <reaction evidence="12 14 15">
        <text>NAD(+) + (deoxyribonucleotide)n-3'-hydroxyl + 5'-phospho-(deoxyribonucleotide)m = (deoxyribonucleotide)n+m + AMP + beta-nicotinamide D-nucleotide.</text>
        <dbReference type="EC" id="6.5.1.2"/>
    </reaction>
</comment>
<dbReference type="GO" id="GO:0006281">
    <property type="term" value="P:DNA repair"/>
    <property type="evidence" value="ECO:0007669"/>
    <property type="project" value="UniProtKB-KW"/>
</dbReference>
<accession>A0A6J4VJN7</accession>
<evidence type="ECO:0000256" key="8">
    <source>
        <dbReference type="ARBA" id="ARBA00022833"/>
    </source>
</evidence>
<dbReference type="FunFam" id="2.40.50.140:FF:000012">
    <property type="entry name" value="DNA ligase"/>
    <property type="match status" value="1"/>
</dbReference>
<dbReference type="GO" id="GO:0005829">
    <property type="term" value="C:cytosol"/>
    <property type="evidence" value="ECO:0007669"/>
    <property type="project" value="TreeGrafter"/>
</dbReference>
<keyword evidence="11 14" id="KW-0234">DNA repair</keyword>
<dbReference type="InterPro" id="IPR001679">
    <property type="entry name" value="DNA_ligase"/>
</dbReference>
<evidence type="ECO:0000256" key="4">
    <source>
        <dbReference type="ARBA" id="ARBA00022598"/>
    </source>
</evidence>
<evidence type="ECO:0000256" key="9">
    <source>
        <dbReference type="ARBA" id="ARBA00022842"/>
    </source>
</evidence>
<feature type="binding site" evidence="14">
    <location>
        <position position="443"/>
    </location>
    <ligand>
        <name>Zn(2+)</name>
        <dbReference type="ChEBI" id="CHEBI:29105"/>
    </ligand>
</feature>
<dbReference type="SMART" id="SM00532">
    <property type="entry name" value="LIGANc"/>
    <property type="match status" value="1"/>
</dbReference>
<dbReference type="PROSITE" id="PS50172">
    <property type="entry name" value="BRCT"/>
    <property type="match status" value="1"/>
</dbReference>
<evidence type="ECO:0000256" key="13">
    <source>
        <dbReference type="ARBA" id="ARBA00060881"/>
    </source>
</evidence>
<protein>
    <recommendedName>
        <fullName evidence="3 14">DNA ligase</fullName>
        <ecNumber evidence="2 14">6.5.1.2</ecNumber>
    </recommendedName>
    <alternativeName>
        <fullName evidence="14">Polydeoxyribonucleotide synthase [NAD(+)]</fullName>
    </alternativeName>
</protein>
<dbReference type="CDD" id="cd00114">
    <property type="entry name" value="LIGANc"/>
    <property type="match status" value="1"/>
</dbReference>
<feature type="binding site" evidence="14">
    <location>
        <position position="145"/>
    </location>
    <ligand>
        <name>NAD(+)</name>
        <dbReference type="ChEBI" id="CHEBI:57540"/>
    </ligand>
</feature>
<keyword evidence="8 14" id="KW-0862">Zinc</keyword>
<dbReference type="Gene3D" id="6.20.10.30">
    <property type="match status" value="1"/>
</dbReference>
<dbReference type="InterPro" id="IPR004149">
    <property type="entry name" value="Znf_DNAligase_C4"/>
</dbReference>
<keyword evidence="7 14" id="KW-0227">DNA damage</keyword>
<evidence type="ECO:0000256" key="3">
    <source>
        <dbReference type="ARBA" id="ARBA00013308"/>
    </source>
</evidence>
<dbReference type="Gene3D" id="3.30.470.30">
    <property type="entry name" value="DNA ligase/mRNA capping enzyme"/>
    <property type="match status" value="1"/>
</dbReference>
<evidence type="ECO:0000256" key="12">
    <source>
        <dbReference type="ARBA" id="ARBA00034005"/>
    </source>
</evidence>
<feature type="active site" description="N6-AMP-lysine intermediate" evidence="14">
    <location>
        <position position="124"/>
    </location>
</feature>
<evidence type="ECO:0000313" key="18">
    <source>
        <dbReference type="EMBL" id="CAA9580306.1"/>
    </source>
</evidence>
<reference evidence="18" key="1">
    <citation type="submission" date="2020-02" db="EMBL/GenBank/DDBJ databases">
        <authorList>
            <person name="Meier V. D."/>
        </authorList>
    </citation>
    <scope>NUCLEOTIDE SEQUENCE</scope>
    <source>
        <strain evidence="18">AVDCRST_MAG49</strain>
    </source>
</reference>
<dbReference type="AlphaFoldDB" id="A0A6J4VJN7"/>
<dbReference type="SUPFAM" id="SSF50249">
    <property type="entry name" value="Nucleic acid-binding proteins"/>
    <property type="match status" value="1"/>
</dbReference>
<proteinExistence type="inferred from homology"/>
<sequence>MAEAPPGELQRRVDDLRRTVDRLNFEYFVLDQPSATDDEYDRLVRELRALEADHPELVDPDSPTQRVGATPQGGFAEVVHPRPMLSLSNVYSEDELRAWAARAARFAGDDPDAPSSLRFVTEAKVDGLAVALTYVDGRFDHGATRGDGLDGDDITANLRTIRSIPLRLHEVVGTTVPRVLEVRGEIYMRKADFAALNARLEGESGKTFMNPRNAAAGSLRQKDARVTASRPLRLVTYGIGHTEGGSPPPSHWQALALLRDLGFDASPDARRCATVAEVWEQCRAWQERRHEVPFEIDGVVVKVDDLRTQEEIGYVAREPRWATAYKFPAIQTTTVVEDIVVNVGRTGSLNPLARLRPVAIGGVTVSRATLHNEDEVARKDIRIGDTVVVQRAGDVIPQIVKVIEERRTGSEVPWVPPAVCPSCGTPSHREPGEAMRYCPNAACPDQLRQRIQHFVSRNAMDIAGLGEKLADRFVDLEMVADVADLYTLDWERVAGLERLGEKSAANLRASVEASKTRPLARLIFALGIRHVGEKAGRLLADRFGSLDAIGLASTEEIAAVRGIGGIVADSVHQFFQESRNRDLVAKLSRVGVRTVEEAGPRDAATGHLKGKSFVLTGRLANLTRPEAEARLRQAGAAVSGSVSKKTAFVVAGDEPGSKVERAEALKVPVIDEARLLALLAGRDVGEAITETTAEPGDPPHTAETPSGTGTAVGDGGGNRDAAD</sequence>
<dbReference type="CDD" id="cd17748">
    <property type="entry name" value="BRCT_DNA_ligase_like"/>
    <property type="match status" value="1"/>
</dbReference>
<dbReference type="NCBIfam" id="NF005932">
    <property type="entry name" value="PRK07956.1"/>
    <property type="match status" value="1"/>
</dbReference>
<dbReference type="Pfam" id="PF12826">
    <property type="entry name" value="HHH_2"/>
    <property type="match status" value="1"/>
</dbReference>
<comment type="similarity">
    <text evidence="13 14">Belongs to the NAD-dependent DNA ligase family. LigA subfamily.</text>
</comment>
<feature type="binding site" evidence="14">
    <location>
        <position position="122"/>
    </location>
    <ligand>
        <name>NAD(+)</name>
        <dbReference type="ChEBI" id="CHEBI:57540"/>
    </ligand>
</feature>
<dbReference type="GO" id="GO:0046872">
    <property type="term" value="F:metal ion binding"/>
    <property type="evidence" value="ECO:0007669"/>
    <property type="project" value="UniProtKB-KW"/>
</dbReference>
<keyword evidence="6 14" id="KW-0479">Metal-binding</keyword>
<comment type="function">
    <text evidence="1 14">DNA ligase that catalyzes the formation of phosphodiester linkages between 5'-phosphoryl and 3'-hydroxyl groups in double-stranded DNA using NAD as a coenzyme and as the energy source for the reaction. It is essential for DNA replication and repair of damaged DNA.</text>
</comment>
<dbReference type="Pfam" id="PF03119">
    <property type="entry name" value="DNA_ligase_ZBD"/>
    <property type="match status" value="1"/>
</dbReference>
<keyword evidence="4 14" id="KW-0436">Ligase</keyword>
<dbReference type="InterPro" id="IPR013839">
    <property type="entry name" value="DNAligase_adenylation"/>
</dbReference>
<evidence type="ECO:0000256" key="15">
    <source>
        <dbReference type="RuleBase" id="RU000618"/>
    </source>
</evidence>
<dbReference type="FunFam" id="1.10.150.20:FF:000006">
    <property type="entry name" value="DNA ligase"/>
    <property type="match status" value="1"/>
</dbReference>
<evidence type="ECO:0000256" key="11">
    <source>
        <dbReference type="ARBA" id="ARBA00023204"/>
    </source>
</evidence>
<dbReference type="Pfam" id="PF03120">
    <property type="entry name" value="OB_DNA_ligase"/>
    <property type="match status" value="1"/>
</dbReference>
<dbReference type="InterPro" id="IPR010994">
    <property type="entry name" value="RuvA_2-like"/>
</dbReference>
<evidence type="ECO:0000256" key="7">
    <source>
        <dbReference type="ARBA" id="ARBA00022763"/>
    </source>
</evidence>
<feature type="region of interest" description="Disordered" evidence="16">
    <location>
        <begin position="687"/>
        <end position="723"/>
    </location>
</feature>
<feature type="binding site" evidence="14">
    <location>
        <begin position="86"/>
        <end position="87"/>
    </location>
    <ligand>
        <name>NAD(+)</name>
        <dbReference type="ChEBI" id="CHEBI:57540"/>
    </ligand>
</feature>
<feature type="binding site" evidence="14">
    <location>
        <position position="420"/>
    </location>
    <ligand>
        <name>Zn(2+)</name>
        <dbReference type="ChEBI" id="CHEBI:29105"/>
    </ligand>
</feature>
<feature type="binding site" evidence="14">
    <location>
        <begin position="37"/>
        <end position="41"/>
    </location>
    <ligand>
        <name>NAD(+)</name>
        <dbReference type="ChEBI" id="CHEBI:57540"/>
    </ligand>
</feature>
<dbReference type="Gene3D" id="2.40.50.140">
    <property type="entry name" value="Nucleic acid-binding proteins"/>
    <property type="match status" value="1"/>
</dbReference>
<dbReference type="Pfam" id="PF14520">
    <property type="entry name" value="HHH_5"/>
    <property type="match status" value="1"/>
</dbReference>
<evidence type="ECO:0000256" key="5">
    <source>
        <dbReference type="ARBA" id="ARBA00022705"/>
    </source>
</evidence>
<dbReference type="InterPro" id="IPR033136">
    <property type="entry name" value="DNA_ligase_CS"/>
</dbReference>
<dbReference type="InterPro" id="IPR013840">
    <property type="entry name" value="DNAligase_N"/>
</dbReference>
<dbReference type="InterPro" id="IPR003583">
    <property type="entry name" value="Hlx-hairpin-Hlx_DNA-bd_motif"/>
</dbReference>
<dbReference type="FunFam" id="1.10.150.20:FF:000007">
    <property type="entry name" value="DNA ligase"/>
    <property type="match status" value="1"/>
</dbReference>
<dbReference type="NCBIfam" id="TIGR00575">
    <property type="entry name" value="dnlj"/>
    <property type="match status" value="1"/>
</dbReference>
<dbReference type="InterPro" id="IPR018239">
    <property type="entry name" value="DNA_ligase_AS"/>
</dbReference>
<dbReference type="PROSITE" id="PS01055">
    <property type="entry name" value="DNA_LIGASE_N1"/>
    <property type="match status" value="1"/>
</dbReference>
<dbReference type="PROSITE" id="PS01056">
    <property type="entry name" value="DNA_LIGASE_N2"/>
    <property type="match status" value="1"/>
</dbReference>
<dbReference type="Gene3D" id="1.10.150.20">
    <property type="entry name" value="5' to 3' exonuclease, C-terminal subdomain"/>
    <property type="match status" value="2"/>
</dbReference>
<feature type="compositionally biased region" description="Gly residues" evidence="16">
    <location>
        <begin position="710"/>
        <end position="723"/>
    </location>
</feature>
<dbReference type="GO" id="GO:0006260">
    <property type="term" value="P:DNA replication"/>
    <property type="evidence" value="ECO:0007669"/>
    <property type="project" value="UniProtKB-KW"/>
</dbReference>
<keyword evidence="10 14" id="KW-0520">NAD</keyword>
<evidence type="ECO:0000256" key="6">
    <source>
        <dbReference type="ARBA" id="ARBA00022723"/>
    </source>
</evidence>